<dbReference type="SMART" id="SM00062">
    <property type="entry name" value="PBPb"/>
    <property type="match status" value="1"/>
</dbReference>
<evidence type="ECO:0000313" key="4">
    <source>
        <dbReference type="EMBL" id="MSS41702.1"/>
    </source>
</evidence>
<feature type="chain" id="PRO_5038577512" evidence="2">
    <location>
        <begin position="23"/>
        <end position="277"/>
    </location>
</feature>
<dbReference type="RefSeq" id="WP_009249432.1">
    <property type="nucleotide sequence ID" value="NZ_AP024846.1"/>
</dbReference>
<keyword evidence="1 2" id="KW-0732">Signal</keyword>
<dbReference type="SUPFAM" id="SSF53850">
    <property type="entry name" value="Periplasmic binding protein-like II"/>
    <property type="match status" value="1"/>
</dbReference>
<gene>
    <name evidence="4" type="ORF">FYJ37_15540</name>
</gene>
<dbReference type="Gene3D" id="3.40.190.10">
    <property type="entry name" value="Periplasmic binding protein-like II"/>
    <property type="match status" value="2"/>
</dbReference>
<evidence type="ECO:0000256" key="2">
    <source>
        <dbReference type="SAM" id="SignalP"/>
    </source>
</evidence>
<reference evidence="4 5" key="1">
    <citation type="submission" date="2019-08" db="EMBL/GenBank/DDBJ databases">
        <title>In-depth cultivation of the pig gut microbiome towards novel bacterial diversity and tailored functional studies.</title>
        <authorList>
            <person name="Wylensek D."/>
            <person name="Hitch T.C.A."/>
            <person name="Clavel T."/>
        </authorList>
    </citation>
    <scope>NUCLEOTIDE SEQUENCE [LARGE SCALE GENOMIC DNA]</scope>
    <source>
        <strain evidence="4 5">BL-389-WT-3D</strain>
    </source>
</reference>
<proteinExistence type="predicted"/>
<sequence>MKMRRIMSAGLVCMLAMSLVVGCGSKKEETETKTEEKTEDTSWNAIEEAGTLKIGLCPEYPPFESVNDAGDIEGFDADLAAAIAEEMGVEVEFANTPWEGLISGLNNGDFDMIMSAMSPEEATAATDAVNLSDAYYELGDVIAVKVDNDTITKKEDLEGKTIGFQTGSGAEQCADKLDGMGIKVAAKNPYNRTQDALAELENGRIDAVLVSYPYAVTQSKVDKAFKVVNDPIDTCDLVAISVKGSDELTKKYNEALKTVKDSGKYAEIEVKWLTVEE</sequence>
<evidence type="ECO:0000313" key="5">
    <source>
        <dbReference type="Proteomes" id="UP000462363"/>
    </source>
</evidence>
<organism evidence="4 5">
    <name type="scientific">Clostridium scindens (strain JCM 10418 / VPI 12708)</name>
    <dbReference type="NCBI Taxonomy" id="29347"/>
    <lineage>
        <taxon>Bacteria</taxon>
        <taxon>Bacillati</taxon>
        <taxon>Bacillota</taxon>
        <taxon>Clostridia</taxon>
        <taxon>Lachnospirales</taxon>
        <taxon>Lachnospiraceae</taxon>
    </lineage>
</organism>
<feature type="domain" description="Solute-binding protein family 3/N-terminal" evidence="3">
    <location>
        <begin position="51"/>
        <end position="276"/>
    </location>
</feature>
<evidence type="ECO:0000259" key="3">
    <source>
        <dbReference type="SMART" id="SM00062"/>
    </source>
</evidence>
<name>A0A844F5D8_CLOSV</name>
<dbReference type="PANTHER" id="PTHR35936:SF19">
    <property type="entry name" value="AMINO-ACID-BINDING PROTEIN YXEM-RELATED"/>
    <property type="match status" value="1"/>
</dbReference>
<dbReference type="AlphaFoldDB" id="A0A844F5D8"/>
<feature type="signal peptide" evidence="2">
    <location>
        <begin position="1"/>
        <end position="22"/>
    </location>
</feature>
<protein>
    <submittedName>
        <fullName evidence="4">Transporter substrate-binding domain-containing protein</fullName>
    </submittedName>
</protein>
<dbReference type="PANTHER" id="PTHR35936">
    <property type="entry name" value="MEMBRANE-BOUND LYTIC MUREIN TRANSGLYCOSYLASE F"/>
    <property type="match status" value="1"/>
</dbReference>
<accession>A0A844F5D8</accession>
<dbReference type="PROSITE" id="PS51257">
    <property type="entry name" value="PROKAR_LIPOPROTEIN"/>
    <property type="match status" value="1"/>
</dbReference>
<dbReference type="InterPro" id="IPR001638">
    <property type="entry name" value="Solute-binding_3/MltF_N"/>
</dbReference>
<dbReference type="EMBL" id="VUMB01000046">
    <property type="protein sequence ID" value="MSS41702.1"/>
    <property type="molecule type" value="Genomic_DNA"/>
</dbReference>
<comment type="caution">
    <text evidence="4">The sequence shown here is derived from an EMBL/GenBank/DDBJ whole genome shotgun (WGS) entry which is preliminary data.</text>
</comment>
<dbReference type="Proteomes" id="UP000462363">
    <property type="component" value="Unassembled WGS sequence"/>
</dbReference>
<dbReference type="Pfam" id="PF00497">
    <property type="entry name" value="SBP_bac_3"/>
    <property type="match status" value="1"/>
</dbReference>
<evidence type="ECO:0000256" key="1">
    <source>
        <dbReference type="ARBA" id="ARBA00022729"/>
    </source>
</evidence>